<dbReference type="Pfam" id="PF00589">
    <property type="entry name" value="Phage_integrase"/>
    <property type="match status" value="1"/>
</dbReference>
<dbReference type="InterPro" id="IPR002104">
    <property type="entry name" value="Integrase_catalytic"/>
</dbReference>
<comment type="caution">
    <text evidence="7">The sequence shown here is derived from an EMBL/GenBank/DDBJ whole genome shotgun (WGS) entry which is preliminary data.</text>
</comment>
<evidence type="ECO:0000313" key="7">
    <source>
        <dbReference type="EMBL" id="TQV82814.1"/>
    </source>
</evidence>
<accession>A0A545U025</accession>
<evidence type="ECO:0000313" key="8">
    <source>
        <dbReference type="Proteomes" id="UP000315439"/>
    </source>
</evidence>
<proteinExistence type="inferred from homology"/>
<feature type="domain" description="Core-binding (CB)" evidence="6">
    <location>
        <begin position="81"/>
        <end position="166"/>
    </location>
</feature>
<keyword evidence="4" id="KW-0233">DNA recombination</keyword>
<dbReference type="RefSeq" id="WP_142934461.1">
    <property type="nucleotide sequence ID" value="NZ_ML660171.1"/>
</dbReference>
<dbReference type="InterPro" id="IPR010998">
    <property type="entry name" value="Integrase_recombinase_N"/>
</dbReference>
<reference evidence="7 8" key="1">
    <citation type="submission" date="2019-07" db="EMBL/GenBank/DDBJ databases">
        <title>Draft genome for Aliikangiella sp. M105.</title>
        <authorList>
            <person name="Wang G."/>
        </authorList>
    </citation>
    <scope>NUCLEOTIDE SEQUENCE [LARGE SCALE GENOMIC DNA]</scope>
    <source>
        <strain evidence="7 8">M105</strain>
    </source>
</reference>
<dbReference type="EMBL" id="VIKS01000015">
    <property type="protein sequence ID" value="TQV82814.1"/>
    <property type="molecule type" value="Genomic_DNA"/>
</dbReference>
<comment type="similarity">
    <text evidence="1">Belongs to the 'phage' integrase family.</text>
</comment>
<dbReference type="SUPFAM" id="SSF56349">
    <property type="entry name" value="DNA breaking-rejoining enzymes"/>
    <property type="match status" value="1"/>
</dbReference>
<dbReference type="Proteomes" id="UP000315439">
    <property type="component" value="Unassembled WGS sequence"/>
</dbReference>
<dbReference type="GO" id="GO:0006310">
    <property type="term" value="P:DNA recombination"/>
    <property type="evidence" value="ECO:0007669"/>
    <property type="project" value="UniProtKB-KW"/>
</dbReference>
<name>A0A545U025_9GAMM</name>
<dbReference type="Pfam" id="PF09003">
    <property type="entry name" value="Arm-DNA-bind_1"/>
    <property type="match status" value="1"/>
</dbReference>
<protein>
    <submittedName>
        <fullName evidence="7">Tyrosine-type recombinase/integrase</fullName>
    </submittedName>
</protein>
<dbReference type="InterPro" id="IPR015094">
    <property type="entry name" value="Integrase_lambda-typ_DNA-bd_N"/>
</dbReference>
<dbReference type="Gene3D" id="1.10.150.130">
    <property type="match status" value="1"/>
</dbReference>
<dbReference type="GO" id="GO:0003677">
    <property type="term" value="F:DNA binding"/>
    <property type="evidence" value="ECO:0007669"/>
    <property type="project" value="UniProtKB-UniRule"/>
</dbReference>
<keyword evidence="8" id="KW-1185">Reference proteome</keyword>
<organism evidence="7 8">
    <name type="scientific">Aliikangiella coralliicola</name>
    <dbReference type="NCBI Taxonomy" id="2592383"/>
    <lineage>
        <taxon>Bacteria</taxon>
        <taxon>Pseudomonadati</taxon>
        <taxon>Pseudomonadota</taxon>
        <taxon>Gammaproteobacteria</taxon>
        <taxon>Oceanospirillales</taxon>
        <taxon>Pleioneaceae</taxon>
        <taxon>Aliikangiella</taxon>
    </lineage>
</organism>
<dbReference type="GO" id="GO:0008907">
    <property type="term" value="F:integrase activity"/>
    <property type="evidence" value="ECO:0007669"/>
    <property type="project" value="InterPro"/>
</dbReference>
<dbReference type="InterPro" id="IPR011010">
    <property type="entry name" value="DNA_brk_join_enz"/>
</dbReference>
<keyword evidence="3 5" id="KW-0238">DNA-binding</keyword>
<sequence length="401" mass="46341">MSPKKRNKLNNHGIENLYLSKDKRTNRVYAQYKDPRDGKFKGLGPDIAKAKHRAKMLNVAIYGMLEKQKLELLLSSDKQELTVEEWAVHYVAELTKQYKSGEISYNTFNGRKSHIKPLRIFHGDTLLRAITTKQITGILNTYYDDDKRSMAQKIIVGLHDFFRSAIAEGEAETNPLDVIKKKSIVIKRARFTEESINQVLQTLNTVTRPRFQPWLINSIWLAITTGQRLEDITKFRFRKGRDWEKLYQKRIAGDKRAKPYSYIDGDHLHVFQQKTGNMLRIPLALRNNVFNVSVREAVERCKIYSFAVNLIHHAKSNGTVRKGTPVSPKTLSKKFSELVSLSNIDWGENTPATFHELRSLAERTYKKQGVNTSTLLGHKNPQMTAKYHDARGFDWETVHVR</sequence>
<dbReference type="InterPro" id="IPR044068">
    <property type="entry name" value="CB"/>
</dbReference>
<evidence type="ECO:0000256" key="3">
    <source>
        <dbReference type="ARBA" id="ARBA00023125"/>
    </source>
</evidence>
<dbReference type="OrthoDB" id="8781634at2"/>
<dbReference type="AlphaFoldDB" id="A0A545U025"/>
<evidence type="ECO:0000259" key="6">
    <source>
        <dbReference type="PROSITE" id="PS51900"/>
    </source>
</evidence>
<dbReference type="Gene3D" id="1.10.443.10">
    <property type="entry name" value="Intergrase catalytic core"/>
    <property type="match status" value="1"/>
</dbReference>
<dbReference type="PROSITE" id="PS51900">
    <property type="entry name" value="CB"/>
    <property type="match status" value="1"/>
</dbReference>
<dbReference type="Gene3D" id="3.30.160.60">
    <property type="entry name" value="Classic Zinc Finger"/>
    <property type="match status" value="1"/>
</dbReference>
<evidence type="ECO:0000256" key="4">
    <source>
        <dbReference type="ARBA" id="ARBA00023172"/>
    </source>
</evidence>
<evidence type="ECO:0000256" key="2">
    <source>
        <dbReference type="ARBA" id="ARBA00022908"/>
    </source>
</evidence>
<keyword evidence="2" id="KW-0229">DNA integration</keyword>
<gene>
    <name evidence="7" type="ORF">FLL46_23895</name>
</gene>
<evidence type="ECO:0000256" key="1">
    <source>
        <dbReference type="ARBA" id="ARBA00008857"/>
    </source>
</evidence>
<dbReference type="InterPro" id="IPR013762">
    <property type="entry name" value="Integrase-like_cat_sf"/>
</dbReference>
<evidence type="ECO:0000256" key="5">
    <source>
        <dbReference type="PROSITE-ProRule" id="PRU01248"/>
    </source>
</evidence>